<feature type="compositionally biased region" description="Low complexity" evidence="10">
    <location>
        <begin position="18"/>
        <end position="31"/>
    </location>
</feature>
<dbReference type="EMBL" id="JAFJYH010000013">
    <property type="protein sequence ID" value="KAG4425196.1"/>
    <property type="molecule type" value="Genomic_DNA"/>
</dbReference>
<evidence type="ECO:0000256" key="9">
    <source>
        <dbReference type="ARBA" id="ARBA00025194"/>
    </source>
</evidence>
<feature type="compositionally biased region" description="Polar residues" evidence="10">
    <location>
        <begin position="1"/>
        <end position="12"/>
    </location>
</feature>
<evidence type="ECO:0000256" key="4">
    <source>
        <dbReference type="ARBA" id="ARBA00011159"/>
    </source>
</evidence>
<dbReference type="InterPro" id="IPR011992">
    <property type="entry name" value="EF-hand-dom_pair"/>
</dbReference>
<feature type="domain" description="EF-hand" evidence="12">
    <location>
        <begin position="527"/>
        <end position="562"/>
    </location>
</feature>
<evidence type="ECO:0000259" key="12">
    <source>
        <dbReference type="PROSITE" id="PS50222"/>
    </source>
</evidence>
<evidence type="ECO:0000256" key="8">
    <source>
        <dbReference type="ARBA" id="ARBA00023212"/>
    </source>
</evidence>
<dbReference type="InterPro" id="IPR002048">
    <property type="entry name" value="EF_hand_dom"/>
</dbReference>
<evidence type="ECO:0008006" key="15">
    <source>
        <dbReference type="Google" id="ProtNLM"/>
    </source>
</evidence>
<name>A0A8H8BV64_9HELO</name>
<keyword evidence="6" id="KW-0967">Endosome</keyword>
<feature type="compositionally biased region" description="Polar residues" evidence="10">
    <location>
        <begin position="359"/>
        <end position="374"/>
    </location>
</feature>
<keyword evidence="5" id="KW-0254">Endocytosis</keyword>
<sequence>MSSNRTASQDSRLGSGPSTNSSSTTTTQNQSAALRGASLAFGKPPVKPKPQIQNYSGRNGALAAATSAGGTGTGGGSRQNARNTNAPRPEDLGGDQRLSYQNTGSSVDSRSYTGGSDRNIVQQRQSQLGARSVYLQPPGTPGDQPRSASFIAATIAASRSASISPNVTGQQESPAAKLRRPGSSRTPSVRSINSSRSSDHALDTTPIPPTTSLIGMFEQNAASKSTVQRPAARRAASATPAKASKINGSPSPMRNRTPSPLANKPRKPPVKSTKPTLATIQSVSGESELRKPPPTGRKPSVPITTPIPIPIPTKPRVPKREPTPHDDDAASDDSFVSASDYQPSDYQPSWRAEIAAQNRRLQSQSHPNHSAPSVTVDSLANAIVASSLASSRAASPSKSSSLHPPPPPPRRNRGGLFHHSSKETDPSRTPSPAKPAVLRTTMRKPKSKEEIDEGLQRRGKKKFVKKHPNKHHEGDRKRWRDAITERERKRYEAVWASNKGLFPSGSPRDDITVPSVVVRDIFSRSRLHIDVLEEVYELVDRGKDGRLEKEEFVVGLWLIDQRLKGRKLPIRVSDSVWKSAGILSGLKVRKMKK</sequence>
<keyword evidence="7" id="KW-0009">Actin-binding</keyword>
<feature type="region of interest" description="Disordered" evidence="10">
    <location>
        <begin position="1"/>
        <end position="374"/>
    </location>
</feature>
<comment type="subunit">
    <text evidence="4">Component of the PAN1 actin cytoskeleton-regulatory complex.</text>
</comment>
<feature type="region of interest" description="Disordered" evidence="10">
    <location>
        <begin position="387"/>
        <end position="477"/>
    </location>
</feature>
<evidence type="ECO:0000256" key="3">
    <source>
        <dbReference type="ARBA" id="ARBA00004413"/>
    </source>
</evidence>
<evidence type="ECO:0000256" key="2">
    <source>
        <dbReference type="ARBA" id="ARBA00004134"/>
    </source>
</evidence>
<feature type="compositionally biased region" description="Low complexity" evidence="10">
    <location>
        <begin position="233"/>
        <end position="245"/>
    </location>
</feature>
<organism evidence="13 14">
    <name type="scientific">Cadophora malorum</name>
    <dbReference type="NCBI Taxonomy" id="108018"/>
    <lineage>
        <taxon>Eukaryota</taxon>
        <taxon>Fungi</taxon>
        <taxon>Dikarya</taxon>
        <taxon>Ascomycota</taxon>
        <taxon>Pezizomycotina</taxon>
        <taxon>Leotiomycetes</taxon>
        <taxon>Helotiales</taxon>
        <taxon>Ploettnerulaceae</taxon>
        <taxon>Cadophora</taxon>
    </lineage>
</organism>
<comment type="subcellular location">
    <subcellularLocation>
        <location evidence="3">Cell membrane</location>
        <topology evidence="3">Peripheral membrane protein</topology>
        <orientation evidence="3">Cytoplasmic side</orientation>
    </subcellularLocation>
    <subcellularLocation>
        <location evidence="2">Cytoplasm</location>
        <location evidence="2">Cytoskeleton</location>
        <location evidence="2">Actin patch</location>
    </subcellularLocation>
    <subcellularLocation>
        <location evidence="1">Endosome membrane</location>
        <topology evidence="1">Peripheral membrane protein</topology>
        <orientation evidence="1">Cytoplasmic side</orientation>
    </subcellularLocation>
</comment>
<proteinExistence type="predicted"/>
<dbReference type="OrthoDB" id="10045710at2759"/>
<dbReference type="Gene3D" id="1.10.238.10">
    <property type="entry name" value="EF-hand"/>
    <property type="match status" value="1"/>
</dbReference>
<feature type="compositionally biased region" description="Polar residues" evidence="10">
    <location>
        <begin position="246"/>
        <end position="260"/>
    </location>
</feature>
<evidence type="ECO:0000256" key="7">
    <source>
        <dbReference type="ARBA" id="ARBA00023203"/>
    </source>
</evidence>
<evidence type="ECO:0000256" key="1">
    <source>
        <dbReference type="ARBA" id="ARBA00004125"/>
    </source>
</evidence>
<feature type="domain" description="EH" evidence="11">
    <location>
        <begin position="487"/>
        <end position="569"/>
    </location>
</feature>
<dbReference type="GO" id="GO:0005509">
    <property type="term" value="F:calcium ion binding"/>
    <property type="evidence" value="ECO:0007669"/>
    <property type="project" value="InterPro"/>
</dbReference>
<feature type="compositionally biased region" description="Basic and acidic residues" evidence="10">
    <location>
        <begin position="318"/>
        <end position="328"/>
    </location>
</feature>
<feature type="compositionally biased region" description="Polar residues" evidence="10">
    <location>
        <begin position="273"/>
        <end position="285"/>
    </location>
</feature>
<evidence type="ECO:0000256" key="5">
    <source>
        <dbReference type="ARBA" id="ARBA00022583"/>
    </source>
</evidence>
<protein>
    <recommendedName>
        <fullName evidence="15">EH domain-containing protein</fullName>
    </recommendedName>
</protein>
<dbReference type="GO" id="GO:0010008">
    <property type="term" value="C:endosome membrane"/>
    <property type="evidence" value="ECO:0007669"/>
    <property type="project" value="UniProtKB-SubCell"/>
</dbReference>
<dbReference type="SUPFAM" id="SSF47473">
    <property type="entry name" value="EF-hand"/>
    <property type="match status" value="1"/>
</dbReference>
<dbReference type="CDD" id="cd00052">
    <property type="entry name" value="EH"/>
    <property type="match status" value="1"/>
</dbReference>
<dbReference type="Pfam" id="PF12763">
    <property type="entry name" value="EH"/>
    <property type="match status" value="1"/>
</dbReference>
<feature type="compositionally biased region" description="Low complexity" evidence="10">
    <location>
        <begin position="147"/>
        <end position="164"/>
    </location>
</feature>
<dbReference type="PROSITE" id="PS50222">
    <property type="entry name" value="EF_HAND_2"/>
    <property type="match status" value="1"/>
</dbReference>
<keyword evidence="14" id="KW-1185">Reference proteome</keyword>
<reference evidence="13" key="1">
    <citation type="submission" date="2021-02" db="EMBL/GenBank/DDBJ databases">
        <title>Genome sequence Cadophora malorum strain M34.</title>
        <authorList>
            <person name="Stefanovic E."/>
            <person name="Vu D."/>
            <person name="Scully C."/>
            <person name="Dijksterhuis J."/>
            <person name="Roader J."/>
            <person name="Houbraken J."/>
        </authorList>
    </citation>
    <scope>NUCLEOTIDE SEQUENCE</scope>
    <source>
        <strain evidence="13">M34</strain>
    </source>
</reference>
<evidence type="ECO:0000256" key="10">
    <source>
        <dbReference type="SAM" id="MobiDB-lite"/>
    </source>
</evidence>
<evidence type="ECO:0000313" key="14">
    <source>
        <dbReference type="Proteomes" id="UP000664132"/>
    </source>
</evidence>
<dbReference type="GO" id="GO:0005886">
    <property type="term" value="C:plasma membrane"/>
    <property type="evidence" value="ECO:0007669"/>
    <property type="project" value="UniProtKB-SubCell"/>
</dbReference>
<dbReference type="InterPro" id="IPR000261">
    <property type="entry name" value="EH_dom"/>
</dbReference>
<feature type="compositionally biased region" description="Basic residues" evidence="10">
    <location>
        <begin position="457"/>
        <end position="470"/>
    </location>
</feature>
<dbReference type="PROSITE" id="PS50031">
    <property type="entry name" value="EH"/>
    <property type="match status" value="1"/>
</dbReference>
<dbReference type="AlphaFoldDB" id="A0A8H8BV64"/>
<accession>A0A8H8BV64</accession>
<dbReference type="GO" id="GO:0003779">
    <property type="term" value="F:actin binding"/>
    <property type="evidence" value="ECO:0007669"/>
    <property type="project" value="UniProtKB-KW"/>
</dbReference>
<gene>
    <name evidence="13" type="ORF">IFR04_001763</name>
</gene>
<dbReference type="GO" id="GO:0030479">
    <property type="term" value="C:actin cortical patch"/>
    <property type="evidence" value="ECO:0007669"/>
    <property type="project" value="UniProtKB-SubCell"/>
</dbReference>
<dbReference type="Proteomes" id="UP000664132">
    <property type="component" value="Unassembled WGS sequence"/>
</dbReference>
<comment type="caution">
    <text evidence="13">The sequence shown here is derived from an EMBL/GenBank/DDBJ whole genome shotgun (WGS) entry which is preliminary data.</text>
</comment>
<dbReference type="GO" id="GO:0006897">
    <property type="term" value="P:endocytosis"/>
    <property type="evidence" value="ECO:0007669"/>
    <property type="project" value="UniProtKB-KW"/>
</dbReference>
<feature type="compositionally biased region" description="Polar residues" evidence="10">
    <location>
        <begin position="98"/>
        <end position="129"/>
    </location>
</feature>
<evidence type="ECO:0000259" key="11">
    <source>
        <dbReference type="PROSITE" id="PS50031"/>
    </source>
</evidence>
<keyword evidence="8" id="KW-0206">Cytoskeleton</keyword>
<dbReference type="SMART" id="SM00027">
    <property type="entry name" value="EH"/>
    <property type="match status" value="1"/>
</dbReference>
<feature type="compositionally biased region" description="Low complexity" evidence="10">
    <location>
        <begin position="387"/>
        <end position="402"/>
    </location>
</feature>
<evidence type="ECO:0000256" key="6">
    <source>
        <dbReference type="ARBA" id="ARBA00022753"/>
    </source>
</evidence>
<feature type="compositionally biased region" description="Pro residues" evidence="10">
    <location>
        <begin position="305"/>
        <end position="315"/>
    </location>
</feature>
<evidence type="ECO:0000313" key="13">
    <source>
        <dbReference type="EMBL" id="KAG4425196.1"/>
    </source>
</evidence>
<comment type="function">
    <text evidence="9">Component of the PAN1 actin cytoskeleton-regulatory complex required for the internalization of endosomes during actin-coupled endocytosis. The complex links the site of endocytosis to the cell membrane-associated actin cytoskeleton. Mediates uptake of external molecules and vacuolar degradation of plasma membrane proteins. Plays a role in the proper organization of the cell membrane-associated actin cytoskeleton and promotes its destabilization.</text>
</comment>
<keyword evidence="8" id="KW-0963">Cytoplasm</keyword>